<dbReference type="Pfam" id="PF14380">
    <property type="entry name" value="WAK_assoc"/>
    <property type="match status" value="1"/>
</dbReference>
<comment type="subcellular location">
    <subcellularLocation>
        <location evidence="1">Cell membrane</location>
        <topology evidence="1">Single-pass type I membrane protein</topology>
    </subcellularLocation>
</comment>
<dbReference type="Gene3D" id="3.30.200.20">
    <property type="entry name" value="Phosphorylase Kinase, domain 1"/>
    <property type="match status" value="1"/>
</dbReference>
<dbReference type="Pfam" id="PF00069">
    <property type="entry name" value="Pkinase"/>
    <property type="match status" value="1"/>
</dbReference>
<dbReference type="Pfam" id="PF13947">
    <property type="entry name" value="GUB_WAK_bind"/>
    <property type="match status" value="1"/>
</dbReference>
<keyword evidence="13 20" id="KW-0472">Membrane</keyword>
<keyword evidence="6" id="KW-0808">Transferase</keyword>
<evidence type="ECO:0000256" key="15">
    <source>
        <dbReference type="ARBA" id="ARBA00023180"/>
    </source>
</evidence>
<evidence type="ECO:0000256" key="7">
    <source>
        <dbReference type="ARBA" id="ARBA00022692"/>
    </source>
</evidence>
<evidence type="ECO:0000256" key="21">
    <source>
        <dbReference type="SAM" id="SignalP"/>
    </source>
</evidence>
<evidence type="ECO:0000256" key="18">
    <source>
        <dbReference type="PROSITE-ProRule" id="PRU10141"/>
    </source>
</evidence>
<evidence type="ECO:0000256" key="6">
    <source>
        <dbReference type="ARBA" id="ARBA00022679"/>
    </source>
</evidence>
<feature type="region of interest" description="Disordered" evidence="19">
    <location>
        <begin position="155"/>
        <end position="174"/>
    </location>
</feature>
<evidence type="ECO:0000256" key="17">
    <source>
        <dbReference type="ARBA" id="ARBA00048679"/>
    </source>
</evidence>
<dbReference type="AlphaFoldDB" id="A0A8T0RQL2"/>
<feature type="signal peptide" evidence="21">
    <location>
        <begin position="1"/>
        <end position="37"/>
    </location>
</feature>
<dbReference type="InterPro" id="IPR008271">
    <property type="entry name" value="Ser/Thr_kinase_AS"/>
</dbReference>
<dbReference type="SUPFAM" id="SSF56112">
    <property type="entry name" value="Protein kinase-like (PK-like)"/>
    <property type="match status" value="1"/>
</dbReference>
<dbReference type="InterPro" id="IPR025287">
    <property type="entry name" value="WAK_GUB"/>
</dbReference>
<evidence type="ECO:0000256" key="1">
    <source>
        <dbReference type="ARBA" id="ARBA00004251"/>
    </source>
</evidence>
<dbReference type="Gene3D" id="1.10.510.10">
    <property type="entry name" value="Transferase(Phosphotransferase) domain 1"/>
    <property type="match status" value="1"/>
</dbReference>
<dbReference type="Proteomes" id="UP000823388">
    <property type="component" value="Chromosome 5N"/>
</dbReference>
<keyword evidence="9 18" id="KW-0547">Nucleotide-binding</keyword>
<feature type="binding site" evidence="18">
    <location>
        <position position="379"/>
    </location>
    <ligand>
        <name>ATP</name>
        <dbReference type="ChEBI" id="CHEBI:30616"/>
    </ligand>
</feature>
<dbReference type="GO" id="GO:0005524">
    <property type="term" value="F:ATP binding"/>
    <property type="evidence" value="ECO:0007669"/>
    <property type="project" value="UniProtKB-UniRule"/>
</dbReference>
<evidence type="ECO:0000256" key="12">
    <source>
        <dbReference type="ARBA" id="ARBA00022989"/>
    </source>
</evidence>
<comment type="catalytic activity">
    <reaction evidence="16">
        <text>L-threonyl-[protein] + ATP = O-phospho-L-threonyl-[protein] + ADP + H(+)</text>
        <dbReference type="Rhea" id="RHEA:46608"/>
        <dbReference type="Rhea" id="RHEA-COMP:11060"/>
        <dbReference type="Rhea" id="RHEA-COMP:11605"/>
        <dbReference type="ChEBI" id="CHEBI:15378"/>
        <dbReference type="ChEBI" id="CHEBI:30013"/>
        <dbReference type="ChEBI" id="CHEBI:30616"/>
        <dbReference type="ChEBI" id="CHEBI:61977"/>
        <dbReference type="ChEBI" id="CHEBI:456216"/>
        <dbReference type="EC" id="2.7.11.1"/>
    </reaction>
</comment>
<evidence type="ECO:0000256" key="9">
    <source>
        <dbReference type="ARBA" id="ARBA00022741"/>
    </source>
</evidence>
<evidence type="ECO:0000256" key="3">
    <source>
        <dbReference type="ARBA" id="ARBA00022475"/>
    </source>
</evidence>
<gene>
    <name evidence="23" type="ORF">PVAP13_5NG105100</name>
</gene>
<evidence type="ECO:0000313" key="24">
    <source>
        <dbReference type="Proteomes" id="UP000823388"/>
    </source>
</evidence>
<dbReference type="FunFam" id="3.30.200.20:FF:000214">
    <property type="entry name" value="WAK1-OsWAK receptor-like cytoplasmic kinase (OsWAK-RLCK)"/>
    <property type="match status" value="1"/>
</dbReference>
<dbReference type="PANTHER" id="PTHR46008">
    <property type="entry name" value="LEAF RUST 10 DISEASE-RESISTANCE LOCUS RECEPTOR-LIKE PROTEIN KINASE-LIKE 1.4"/>
    <property type="match status" value="1"/>
</dbReference>
<keyword evidence="12 20" id="KW-1133">Transmembrane helix</keyword>
<dbReference type="GO" id="GO:0030247">
    <property type="term" value="F:polysaccharide binding"/>
    <property type="evidence" value="ECO:0007669"/>
    <property type="project" value="InterPro"/>
</dbReference>
<feature type="domain" description="Protein kinase" evidence="22">
    <location>
        <begin position="351"/>
        <end position="626"/>
    </location>
</feature>
<evidence type="ECO:0000256" key="10">
    <source>
        <dbReference type="ARBA" id="ARBA00022777"/>
    </source>
</evidence>
<feature type="chain" id="PRO_5035736631" description="non-specific serine/threonine protein kinase" evidence="21">
    <location>
        <begin position="38"/>
        <end position="679"/>
    </location>
</feature>
<feature type="transmembrane region" description="Helical" evidence="20">
    <location>
        <begin position="277"/>
        <end position="301"/>
    </location>
</feature>
<dbReference type="FunFam" id="1.10.510.10:FF:000161">
    <property type="entry name" value="Wall-associated receptor kinase-like 20"/>
    <property type="match status" value="1"/>
</dbReference>
<evidence type="ECO:0000256" key="2">
    <source>
        <dbReference type="ARBA" id="ARBA00012513"/>
    </source>
</evidence>
<dbReference type="EC" id="2.7.11.1" evidence="2"/>
<keyword evidence="3" id="KW-1003">Cell membrane</keyword>
<keyword evidence="15" id="KW-0325">Glycoprotein</keyword>
<organism evidence="23 24">
    <name type="scientific">Panicum virgatum</name>
    <name type="common">Blackwell switchgrass</name>
    <dbReference type="NCBI Taxonomy" id="38727"/>
    <lineage>
        <taxon>Eukaryota</taxon>
        <taxon>Viridiplantae</taxon>
        <taxon>Streptophyta</taxon>
        <taxon>Embryophyta</taxon>
        <taxon>Tracheophyta</taxon>
        <taxon>Spermatophyta</taxon>
        <taxon>Magnoliopsida</taxon>
        <taxon>Liliopsida</taxon>
        <taxon>Poales</taxon>
        <taxon>Poaceae</taxon>
        <taxon>PACMAD clade</taxon>
        <taxon>Panicoideae</taxon>
        <taxon>Panicodae</taxon>
        <taxon>Paniceae</taxon>
        <taxon>Panicinae</taxon>
        <taxon>Panicum</taxon>
        <taxon>Panicum sect. Hiantes</taxon>
    </lineage>
</organism>
<dbReference type="SMART" id="SM00220">
    <property type="entry name" value="S_TKc"/>
    <property type="match status" value="1"/>
</dbReference>
<dbReference type="InterPro" id="IPR017441">
    <property type="entry name" value="Protein_kinase_ATP_BS"/>
</dbReference>
<proteinExistence type="predicted"/>
<evidence type="ECO:0000256" key="14">
    <source>
        <dbReference type="ARBA" id="ARBA00023170"/>
    </source>
</evidence>
<dbReference type="GO" id="GO:0004674">
    <property type="term" value="F:protein serine/threonine kinase activity"/>
    <property type="evidence" value="ECO:0007669"/>
    <property type="project" value="UniProtKB-KW"/>
</dbReference>
<name>A0A8T0RQL2_PANVG</name>
<dbReference type="PROSITE" id="PS00107">
    <property type="entry name" value="PROTEIN_KINASE_ATP"/>
    <property type="match status" value="1"/>
</dbReference>
<keyword evidence="8 21" id="KW-0732">Signal</keyword>
<evidence type="ECO:0000259" key="22">
    <source>
        <dbReference type="PROSITE" id="PS50011"/>
    </source>
</evidence>
<dbReference type="GO" id="GO:0005886">
    <property type="term" value="C:plasma membrane"/>
    <property type="evidence" value="ECO:0007669"/>
    <property type="project" value="UniProtKB-SubCell"/>
</dbReference>
<keyword evidence="10" id="KW-0418">Kinase</keyword>
<evidence type="ECO:0000256" key="4">
    <source>
        <dbReference type="ARBA" id="ARBA00022527"/>
    </source>
</evidence>
<keyword evidence="5" id="KW-0597">Phosphoprotein</keyword>
<dbReference type="InterPro" id="IPR032872">
    <property type="entry name" value="WAK_assoc_C"/>
</dbReference>
<dbReference type="InterPro" id="IPR011009">
    <property type="entry name" value="Kinase-like_dom_sf"/>
</dbReference>
<accession>A0A8T0RQL2</accession>
<comment type="caution">
    <text evidence="23">The sequence shown here is derived from an EMBL/GenBank/DDBJ whole genome shotgun (WGS) entry which is preliminary data.</text>
</comment>
<dbReference type="PROSITE" id="PS50011">
    <property type="entry name" value="PROTEIN_KINASE_DOM"/>
    <property type="match status" value="1"/>
</dbReference>
<evidence type="ECO:0000256" key="5">
    <source>
        <dbReference type="ARBA" id="ARBA00022553"/>
    </source>
</evidence>
<reference evidence="23" key="1">
    <citation type="submission" date="2020-05" db="EMBL/GenBank/DDBJ databases">
        <title>WGS assembly of Panicum virgatum.</title>
        <authorList>
            <person name="Lovell J.T."/>
            <person name="Jenkins J."/>
            <person name="Shu S."/>
            <person name="Juenger T.E."/>
            <person name="Schmutz J."/>
        </authorList>
    </citation>
    <scope>NUCLEOTIDE SEQUENCE</scope>
    <source>
        <strain evidence="23">AP13</strain>
    </source>
</reference>
<dbReference type="PANTHER" id="PTHR46008:SF2">
    <property type="entry name" value="LEAF RUST 10 DISEASE-RESISTANCE LOCUS RECEPTOR-LIKE PROTEIN KINASE-LIKE 1.4"/>
    <property type="match status" value="1"/>
</dbReference>
<comment type="catalytic activity">
    <reaction evidence="17">
        <text>L-seryl-[protein] + ATP = O-phospho-L-seryl-[protein] + ADP + H(+)</text>
        <dbReference type="Rhea" id="RHEA:17989"/>
        <dbReference type="Rhea" id="RHEA-COMP:9863"/>
        <dbReference type="Rhea" id="RHEA-COMP:11604"/>
        <dbReference type="ChEBI" id="CHEBI:15378"/>
        <dbReference type="ChEBI" id="CHEBI:29999"/>
        <dbReference type="ChEBI" id="CHEBI:30616"/>
        <dbReference type="ChEBI" id="CHEBI:83421"/>
        <dbReference type="ChEBI" id="CHEBI:456216"/>
        <dbReference type="EC" id="2.7.11.1"/>
    </reaction>
</comment>
<evidence type="ECO:0000256" key="16">
    <source>
        <dbReference type="ARBA" id="ARBA00047899"/>
    </source>
</evidence>
<keyword evidence="4" id="KW-0723">Serine/threonine-protein kinase</keyword>
<evidence type="ECO:0000256" key="20">
    <source>
        <dbReference type="SAM" id="Phobius"/>
    </source>
</evidence>
<dbReference type="EMBL" id="CM029046">
    <property type="protein sequence ID" value="KAG2587128.1"/>
    <property type="molecule type" value="Genomic_DNA"/>
</dbReference>
<evidence type="ECO:0000256" key="11">
    <source>
        <dbReference type="ARBA" id="ARBA00022840"/>
    </source>
</evidence>
<evidence type="ECO:0000256" key="8">
    <source>
        <dbReference type="ARBA" id="ARBA00022729"/>
    </source>
</evidence>
<keyword evidence="14" id="KW-0675">Receptor</keyword>
<evidence type="ECO:0000256" key="19">
    <source>
        <dbReference type="SAM" id="MobiDB-lite"/>
    </source>
</evidence>
<dbReference type="PROSITE" id="PS00108">
    <property type="entry name" value="PROTEIN_KINASE_ST"/>
    <property type="match status" value="1"/>
</dbReference>
<keyword evidence="7 20" id="KW-0812">Transmembrane</keyword>
<keyword evidence="11 18" id="KW-0067">ATP-binding</keyword>
<protein>
    <recommendedName>
        <fullName evidence="2">non-specific serine/threonine protein kinase</fullName>
        <ecNumber evidence="2">2.7.11.1</ecNumber>
    </recommendedName>
</protein>
<evidence type="ECO:0000313" key="23">
    <source>
        <dbReference type="EMBL" id="KAG2587128.1"/>
    </source>
</evidence>
<dbReference type="InterPro" id="IPR000719">
    <property type="entry name" value="Prot_kinase_dom"/>
</dbReference>
<keyword evidence="24" id="KW-1185">Reference proteome</keyword>
<sequence length="679" mass="74276">MPACPVPAAAAAALLCPAMMLLLPPLLLLASPTPAVAALNTATPCAPASCGKLTVAYPFWLDGTHPPECGYKAFQVTCDKQAGNLSLANSYWRYQLQDIFYENSSFTADLSGAPCDLQNFVNPSSDLGLSPFNISSKNLELFILYDCHLGRRRAPPPSWTRVRCPPAPPDDDPDSSPVFALLGIKYTPGGIATPPPTNYCNVSMIPVLGYEGATGADYQRLLQGGSLLEYTDAGACKACRVSGGQCRVDASDDAFKCYCTDGNDNWFVCGPSSKKKIAGIAAGGIGAGGILLLVACLGFVWHKRKRRKQARAPNGFTRSESSMQSYSKDLELGGSPHIFTYEELEEATDGFSDSKELGDGGFGTVYKGKLRDGRVVAVKRLYKNNYKRVEQFINEVDILSRLLHQNLVILYGCTSRSSRDLMLVYEYIPNGTVADHLHGPRASERGLTWPVRMNIAIETAEALAYLHAVEIIHRDVKTNNILLDNSFHVKVADFGLSRLYPLEVTHVSTVPQGTPGYVDPVYHQCYKLTDKSDVYSFGVVLVELISSKPAVDMSRSHSEINLANMALNRIQNHEVEQLVDPELGYEIDSETKRMIDLVAELAFQCLQLERDLRPSIKEVVEALNCIKNGDSPEKRVDIKSSPKEDAHLLKNSIQYSPDSVIHRFHSQSTTHSVASNASG</sequence>
<evidence type="ECO:0000256" key="13">
    <source>
        <dbReference type="ARBA" id="ARBA00023136"/>
    </source>
</evidence>